<evidence type="ECO:0000256" key="10">
    <source>
        <dbReference type="ARBA" id="ARBA00023033"/>
    </source>
</evidence>
<evidence type="ECO:0000256" key="4">
    <source>
        <dbReference type="ARBA" id="ARBA00022617"/>
    </source>
</evidence>
<evidence type="ECO:0000313" key="13">
    <source>
        <dbReference type="Proteomes" id="UP000826271"/>
    </source>
</evidence>
<dbReference type="PANTHER" id="PTHR47955">
    <property type="entry name" value="CYTOCHROME P450 FAMILY 71 PROTEIN"/>
    <property type="match status" value="1"/>
</dbReference>
<gene>
    <name evidence="12" type="ORF">BUALT_Bualt09G0055500</name>
</gene>
<keyword evidence="4" id="KW-0349">Heme</keyword>
<name>A0AAV6XB38_9LAMI</name>
<keyword evidence="8" id="KW-0560">Oxidoreductase</keyword>
<dbReference type="PANTHER" id="PTHR47955:SF22">
    <property type="entry name" value="CYTOCHROME P450 83B1-LIKE"/>
    <property type="match status" value="1"/>
</dbReference>
<evidence type="ECO:0000256" key="11">
    <source>
        <dbReference type="ARBA" id="ARBA00023136"/>
    </source>
</evidence>
<dbReference type="EMBL" id="WHWC01000009">
    <property type="protein sequence ID" value="KAG8376365.1"/>
    <property type="molecule type" value="Genomic_DNA"/>
</dbReference>
<evidence type="ECO:0000256" key="2">
    <source>
        <dbReference type="ARBA" id="ARBA00004167"/>
    </source>
</evidence>
<keyword evidence="5" id="KW-0812">Transmembrane</keyword>
<keyword evidence="9" id="KW-0408">Iron</keyword>
<dbReference type="GO" id="GO:0016020">
    <property type="term" value="C:membrane"/>
    <property type="evidence" value="ECO:0007669"/>
    <property type="project" value="UniProtKB-SubCell"/>
</dbReference>
<comment type="cofactor">
    <cofactor evidence="1">
        <name>heme</name>
        <dbReference type="ChEBI" id="CHEBI:30413"/>
    </cofactor>
</comment>
<evidence type="ECO:0000256" key="8">
    <source>
        <dbReference type="ARBA" id="ARBA00023002"/>
    </source>
</evidence>
<reference evidence="12" key="1">
    <citation type="submission" date="2019-10" db="EMBL/GenBank/DDBJ databases">
        <authorList>
            <person name="Zhang R."/>
            <person name="Pan Y."/>
            <person name="Wang J."/>
            <person name="Ma R."/>
            <person name="Yu S."/>
        </authorList>
    </citation>
    <scope>NUCLEOTIDE SEQUENCE</scope>
    <source>
        <strain evidence="12">LA-IB0</strain>
        <tissue evidence="12">Leaf</tissue>
    </source>
</reference>
<evidence type="ECO:0000256" key="7">
    <source>
        <dbReference type="ARBA" id="ARBA00022989"/>
    </source>
</evidence>
<evidence type="ECO:0000256" key="1">
    <source>
        <dbReference type="ARBA" id="ARBA00001971"/>
    </source>
</evidence>
<evidence type="ECO:0000256" key="3">
    <source>
        <dbReference type="ARBA" id="ARBA00010617"/>
    </source>
</evidence>
<accession>A0AAV6XB38</accession>
<comment type="subcellular location">
    <subcellularLocation>
        <location evidence="2">Membrane</location>
        <topology evidence="2">Single-pass membrane protein</topology>
    </subcellularLocation>
</comment>
<dbReference type="GO" id="GO:0020037">
    <property type="term" value="F:heme binding"/>
    <property type="evidence" value="ECO:0007669"/>
    <property type="project" value="InterPro"/>
</dbReference>
<dbReference type="GO" id="GO:0016705">
    <property type="term" value="F:oxidoreductase activity, acting on paired donors, with incorporation or reduction of molecular oxygen"/>
    <property type="evidence" value="ECO:0007669"/>
    <property type="project" value="InterPro"/>
</dbReference>
<keyword evidence="13" id="KW-1185">Reference proteome</keyword>
<dbReference type="GO" id="GO:0005506">
    <property type="term" value="F:iron ion binding"/>
    <property type="evidence" value="ECO:0007669"/>
    <property type="project" value="InterPro"/>
</dbReference>
<protein>
    <recommendedName>
        <fullName evidence="14">Cytochrome P450</fullName>
    </recommendedName>
</protein>
<evidence type="ECO:0008006" key="14">
    <source>
        <dbReference type="Google" id="ProtNLM"/>
    </source>
</evidence>
<dbReference type="Gene3D" id="1.10.630.10">
    <property type="entry name" value="Cytochrome P450"/>
    <property type="match status" value="1"/>
</dbReference>
<evidence type="ECO:0000256" key="9">
    <source>
        <dbReference type="ARBA" id="ARBA00023004"/>
    </source>
</evidence>
<keyword evidence="7" id="KW-1133">Transmembrane helix</keyword>
<comment type="similarity">
    <text evidence="3">Belongs to the cytochrome P450 family.</text>
</comment>
<evidence type="ECO:0000313" key="12">
    <source>
        <dbReference type="EMBL" id="KAG8376365.1"/>
    </source>
</evidence>
<comment type="caution">
    <text evidence="12">The sequence shown here is derived from an EMBL/GenBank/DDBJ whole genome shotgun (WGS) entry which is preliminary data.</text>
</comment>
<dbReference type="InterPro" id="IPR036396">
    <property type="entry name" value="Cyt_P450_sf"/>
</dbReference>
<evidence type="ECO:0000256" key="5">
    <source>
        <dbReference type="ARBA" id="ARBA00022692"/>
    </source>
</evidence>
<dbReference type="GO" id="GO:0004497">
    <property type="term" value="F:monooxygenase activity"/>
    <property type="evidence" value="ECO:0007669"/>
    <property type="project" value="UniProtKB-KW"/>
</dbReference>
<evidence type="ECO:0000256" key="6">
    <source>
        <dbReference type="ARBA" id="ARBA00022723"/>
    </source>
</evidence>
<dbReference type="Proteomes" id="UP000826271">
    <property type="component" value="Unassembled WGS sequence"/>
</dbReference>
<dbReference type="SUPFAM" id="SSF48264">
    <property type="entry name" value="Cytochrome P450"/>
    <property type="match status" value="1"/>
</dbReference>
<keyword evidence="10" id="KW-0503">Monooxygenase</keyword>
<proteinExistence type="inferred from homology"/>
<dbReference type="Pfam" id="PF00067">
    <property type="entry name" value="p450"/>
    <property type="match status" value="1"/>
</dbReference>
<dbReference type="InterPro" id="IPR001128">
    <property type="entry name" value="Cyt_P450"/>
</dbReference>
<keyword evidence="11" id="KW-0472">Membrane</keyword>
<sequence>MRKICVLHLLSAKRVQSFAPIREDEVSRMIQKISLQAASGSVVDLTEKLVFLTSTIICRVAFGKRNEQGSGESKLFQGMMKEFQSTLSGFYFTDYFPWIGSWVDKLTGRISRLEKIYKFWDSFYQQRIDEHLRSGRPKSSTTECDVVDILLQLKQESSFDLPLDHIKAVLSV</sequence>
<keyword evidence="6" id="KW-0479">Metal-binding</keyword>
<dbReference type="AlphaFoldDB" id="A0AAV6XB38"/>
<organism evidence="12 13">
    <name type="scientific">Buddleja alternifolia</name>
    <dbReference type="NCBI Taxonomy" id="168488"/>
    <lineage>
        <taxon>Eukaryota</taxon>
        <taxon>Viridiplantae</taxon>
        <taxon>Streptophyta</taxon>
        <taxon>Embryophyta</taxon>
        <taxon>Tracheophyta</taxon>
        <taxon>Spermatophyta</taxon>
        <taxon>Magnoliopsida</taxon>
        <taxon>eudicotyledons</taxon>
        <taxon>Gunneridae</taxon>
        <taxon>Pentapetalae</taxon>
        <taxon>asterids</taxon>
        <taxon>lamiids</taxon>
        <taxon>Lamiales</taxon>
        <taxon>Scrophulariaceae</taxon>
        <taxon>Buddlejeae</taxon>
        <taxon>Buddleja</taxon>
    </lineage>
</organism>